<dbReference type="AlphaFoldDB" id="Q8CL93"/>
<evidence type="ECO:0008006" key="3">
    <source>
        <dbReference type="Google" id="ProtNLM"/>
    </source>
</evidence>
<dbReference type="Proteomes" id="UP000002490">
    <property type="component" value="Chromosome"/>
</dbReference>
<dbReference type="DNASU" id="1146759"/>
<proteinExistence type="predicted"/>
<reference evidence="1 2" key="1">
    <citation type="journal article" date="2002" name="J. Bacteriol.">
        <title>Genome sequence of Yersinia pestis KIM.</title>
        <authorList>
            <person name="Deng W."/>
            <person name="Burland V."/>
            <person name="Plunkett G.III."/>
            <person name="Boutin A."/>
            <person name="Mayhew G.F."/>
            <person name="Liss P."/>
            <person name="Perna N.T."/>
            <person name="Rose D.J."/>
            <person name="Mau B."/>
            <person name="Zhou S."/>
            <person name="Schwartz D.C."/>
            <person name="Fetherston J.D."/>
            <person name="Lindler L.E."/>
            <person name="Brubaker R.R."/>
            <person name="Plana G.V."/>
            <person name="Straley S.C."/>
            <person name="McDonough K.A."/>
            <person name="Nilles M.L."/>
            <person name="Matson J.S."/>
            <person name="Blattner F.R."/>
            <person name="Perry R.D."/>
        </authorList>
    </citation>
    <scope>NUCLEOTIDE SEQUENCE [LARGE SCALE GENOMIC DNA]</scope>
    <source>
        <strain evidence="2">KIM10+ / Biovar Mediaevalis</strain>
    </source>
</reference>
<dbReference type="Pfam" id="PF11004">
    <property type="entry name" value="Kdo_hydroxy"/>
    <property type="match status" value="1"/>
</dbReference>
<protein>
    <recommendedName>
        <fullName evidence="3">3-deoxy-D-manno-oct-2-ulosonic acid (Kdo) hydroxylase</fullName>
    </recommendedName>
</protein>
<organism evidence="1 2">
    <name type="scientific">Yersinia pestis</name>
    <dbReference type="NCBI Taxonomy" id="632"/>
    <lineage>
        <taxon>Bacteria</taxon>
        <taxon>Pseudomonadati</taxon>
        <taxon>Pseudomonadota</taxon>
        <taxon>Gammaproteobacteria</taxon>
        <taxon>Enterobacterales</taxon>
        <taxon>Yersiniaceae</taxon>
        <taxon>Yersinia</taxon>
    </lineage>
</organism>
<evidence type="ECO:0000313" key="1">
    <source>
        <dbReference type="EMBL" id="AAM85380.1"/>
    </source>
</evidence>
<accession>Q8CL93</accession>
<dbReference type="KEGG" id="ypk:y1812"/>
<name>Q8CL93_YERPE</name>
<gene>
    <name evidence="1" type="ordered locus">y1812</name>
</gene>
<evidence type="ECO:0000313" key="2">
    <source>
        <dbReference type="Proteomes" id="UP000002490"/>
    </source>
</evidence>
<sequence length="307" mass="35086">MIFRSRSLMCIDKPESDPLILTLPNTRWDQNAEDNTGAIEALEQGKVLFLPHLTFELSEQEKQLLDPTLVDVKRKNISFKPLEGVLTGVTDASKIALTRQLLDRYYQSCLSLVQQLLPVYTHALHSPTNSLRLHPVAAWRDSTSWRKDDSRLHVDAFPSRPNYGERIIRIFTNINPHGEARSWRVGEDFTQLASRYLPQLDSYSSLSSWLQHKIGITKRPRSHYDHLMLQLHDKMKADLAYQKDGLQQAIEFPPGSSWICFSDQTPHAAMGGQFMLEQTLLLPVEGMKSSQRSPLKILEALTQKTLI</sequence>
<dbReference type="InterPro" id="IPR021266">
    <property type="entry name" value="Kdo_hydroxlase"/>
</dbReference>
<dbReference type="EMBL" id="AE009952">
    <property type="protein sequence ID" value="AAM85380.1"/>
    <property type="molecule type" value="Genomic_DNA"/>
</dbReference>
<accession>Q74UE6</accession>
<dbReference type="HOGENOM" id="CLU_083861_0_0_6"/>